<dbReference type="InterPro" id="IPR050659">
    <property type="entry name" value="Peptidase_M24B"/>
</dbReference>
<sequence length="378" mass="43031">MELFELRLNKIFKALKDHNIDTEKILLKDTQTLRYVFAELYNPPPEELSIHSLIIDTNTMELNVYVSALDYYRVIETYEQVKNLVVHPVAPSVLDIELNTKITDISDIKTLLKRICKESKKVSVDTFEICDTNSTICIDIRNVIRKVKRNKSEEEVYIIGKAIEITEKSIESVIPELKNGMNERTIAGLIESKAREFGADGFAFNSIVAIGNNTSKPHHIPGSTSFKGNEPIIVDFGVRYRGYVSDITRVILPCNLSKEYEQIKKFIEAIIDAMDNSIKSLKIGEKYSYVDEVARNSLMKQNMHRYFLHNLGHGIGVDVHEEPKISKVTSHEVEIGDVITIEPGIYIDRKFGIRIEDDIYITPGGPLKLTSLKRVIEL</sequence>
<dbReference type="PANTHER" id="PTHR46112:SF9">
    <property type="entry name" value="XAA-PRO AMINOPEPTIDASE"/>
    <property type="match status" value="1"/>
</dbReference>
<dbReference type="Pfam" id="PF00557">
    <property type="entry name" value="Peptidase_M24"/>
    <property type="match status" value="1"/>
</dbReference>
<dbReference type="PANTHER" id="PTHR46112">
    <property type="entry name" value="AMINOPEPTIDASE"/>
    <property type="match status" value="1"/>
</dbReference>
<accession>A0A7C5UTC5</accession>
<dbReference type="InterPro" id="IPR000994">
    <property type="entry name" value="Pept_M24"/>
</dbReference>
<dbReference type="SUPFAM" id="SSF55920">
    <property type="entry name" value="Creatinase/aminopeptidase"/>
    <property type="match status" value="1"/>
</dbReference>
<protein>
    <submittedName>
        <fullName evidence="2">M24 family metallopeptidase</fullName>
    </submittedName>
</protein>
<organism evidence="2">
    <name type="scientific">Ignisphaera aggregans</name>
    <dbReference type="NCBI Taxonomy" id="334771"/>
    <lineage>
        <taxon>Archaea</taxon>
        <taxon>Thermoproteota</taxon>
        <taxon>Thermoprotei</taxon>
        <taxon>Desulfurococcales</taxon>
        <taxon>Desulfurococcaceae</taxon>
        <taxon>Ignisphaera</taxon>
    </lineage>
</organism>
<comment type="caution">
    <text evidence="2">The sequence shown here is derived from an EMBL/GenBank/DDBJ whole genome shotgun (WGS) entry which is preliminary data.</text>
</comment>
<dbReference type="EMBL" id="DRUB01000094">
    <property type="protein sequence ID" value="HHR96209.1"/>
    <property type="molecule type" value="Genomic_DNA"/>
</dbReference>
<dbReference type="AlphaFoldDB" id="A0A7C5UTC5"/>
<evidence type="ECO:0000259" key="1">
    <source>
        <dbReference type="Pfam" id="PF00557"/>
    </source>
</evidence>
<dbReference type="InterPro" id="IPR036005">
    <property type="entry name" value="Creatinase/aminopeptidase-like"/>
</dbReference>
<dbReference type="Gene3D" id="3.90.230.10">
    <property type="entry name" value="Creatinase/methionine aminopeptidase superfamily"/>
    <property type="match status" value="1"/>
</dbReference>
<name>A0A7C5UTC5_9CREN</name>
<proteinExistence type="predicted"/>
<reference evidence="2" key="1">
    <citation type="journal article" date="2020" name="mSystems">
        <title>Genome- and Community-Level Interaction Insights into Carbon Utilization and Element Cycling Functions of Hydrothermarchaeota in Hydrothermal Sediment.</title>
        <authorList>
            <person name="Zhou Z."/>
            <person name="Liu Y."/>
            <person name="Xu W."/>
            <person name="Pan J."/>
            <person name="Luo Z.H."/>
            <person name="Li M."/>
        </authorList>
    </citation>
    <scope>NUCLEOTIDE SEQUENCE [LARGE SCALE GENOMIC DNA]</scope>
    <source>
        <strain evidence="2">SpSt-1</strain>
    </source>
</reference>
<feature type="domain" description="Peptidase M24" evidence="1">
    <location>
        <begin position="160"/>
        <end position="362"/>
    </location>
</feature>
<evidence type="ECO:0000313" key="2">
    <source>
        <dbReference type="EMBL" id="HHR96209.1"/>
    </source>
</evidence>
<gene>
    <name evidence="2" type="ORF">ENL47_05245</name>
</gene>